<proteinExistence type="predicted"/>
<evidence type="ECO:0000313" key="2">
    <source>
        <dbReference type="Proteomes" id="UP000366051"/>
    </source>
</evidence>
<dbReference type="Proteomes" id="UP000366051">
    <property type="component" value="Chromosome"/>
</dbReference>
<reference evidence="2" key="1">
    <citation type="submission" date="2019-11" db="EMBL/GenBank/DDBJ databases">
        <title>Genome sequence of Heliorestis convoluta strain HH, an alkaliphilic and minimalistic phototrophic bacterium from a soda lake in Egypt.</title>
        <authorList>
            <person name="Dewey E.D."/>
            <person name="Stokes L.M."/>
            <person name="Burchell B.M."/>
            <person name="Shaffer K.N."/>
            <person name="Huntington A.M."/>
            <person name="Baker J.M."/>
            <person name="Nadendla S."/>
            <person name="Giglio M.G."/>
            <person name="Touchman J.W."/>
            <person name="Blankenship R.E."/>
            <person name="Madigan M.T."/>
            <person name="Sattley W.M."/>
        </authorList>
    </citation>
    <scope>NUCLEOTIDE SEQUENCE [LARGE SCALE GENOMIC DNA]</scope>
    <source>
        <strain evidence="2">HH</strain>
    </source>
</reference>
<name>A0A5Q2MZQ0_9FIRM</name>
<keyword evidence="2" id="KW-1185">Reference proteome</keyword>
<dbReference type="KEGG" id="hcv:FTV88_0243"/>
<dbReference type="EMBL" id="CP045875">
    <property type="protein sequence ID" value="QGG46422.1"/>
    <property type="molecule type" value="Genomic_DNA"/>
</dbReference>
<gene>
    <name evidence="1" type="ORF">FTV88_0243</name>
</gene>
<evidence type="ECO:0000313" key="1">
    <source>
        <dbReference type="EMBL" id="QGG46422.1"/>
    </source>
</evidence>
<organism evidence="1 2">
    <name type="scientific">Heliorestis convoluta</name>
    <dbReference type="NCBI Taxonomy" id="356322"/>
    <lineage>
        <taxon>Bacteria</taxon>
        <taxon>Bacillati</taxon>
        <taxon>Bacillota</taxon>
        <taxon>Clostridia</taxon>
        <taxon>Eubacteriales</taxon>
        <taxon>Heliobacteriaceae</taxon>
        <taxon>Heliorestis</taxon>
    </lineage>
</organism>
<accession>A0A5Q2MZQ0</accession>
<protein>
    <submittedName>
        <fullName evidence="1">Uncharacterized protein</fullName>
    </submittedName>
</protein>
<dbReference type="AlphaFoldDB" id="A0A5Q2MZQ0"/>
<sequence>MEKGTKKPPFSHYMQKNLVAKKGTAILTPTARLFVSAIACRLCVPCYRL</sequence>